<organism evidence="7 8">
    <name type="scientific">Mycena citricolor</name>
    <dbReference type="NCBI Taxonomy" id="2018698"/>
    <lineage>
        <taxon>Eukaryota</taxon>
        <taxon>Fungi</taxon>
        <taxon>Dikarya</taxon>
        <taxon>Basidiomycota</taxon>
        <taxon>Agaricomycotina</taxon>
        <taxon>Agaricomycetes</taxon>
        <taxon>Agaricomycetidae</taxon>
        <taxon>Agaricales</taxon>
        <taxon>Marasmiineae</taxon>
        <taxon>Mycenaceae</taxon>
        <taxon>Mycena</taxon>
    </lineage>
</organism>
<dbReference type="Gene3D" id="3.90.230.10">
    <property type="entry name" value="Creatinase/methionine aminopeptidase superfamily"/>
    <property type="match status" value="1"/>
</dbReference>
<dbReference type="InterPro" id="IPR001131">
    <property type="entry name" value="Peptidase_M24B_aminopep-P_CS"/>
</dbReference>
<dbReference type="PANTHER" id="PTHR43226:SF4">
    <property type="entry name" value="XAA-PRO AMINOPEPTIDASE 3"/>
    <property type="match status" value="1"/>
</dbReference>
<dbReference type="Pfam" id="PF00557">
    <property type="entry name" value="Peptidase_M24"/>
    <property type="match status" value="1"/>
</dbReference>
<dbReference type="PRINTS" id="PR00599">
    <property type="entry name" value="MAPEPTIDASE"/>
</dbReference>
<dbReference type="SUPFAM" id="SSF53092">
    <property type="entry name" value="Creatinase/prolidase N-terminal domain"/>
    <property type="match status" value="1"/>
</dbReference>
<evidence type="ECO:0000313" key="8">
    <source>
        <dbReference type="Proteomes" id="UP001295794"/>
    </source>
</evidence>
<comment type="similarity">
    <text evidence="2">Belongs to the peptidase M24B family.</text>
</comment>
<evidence type="ECO:0000256" key="2">
    <source>
        <dbReference type="ARBA" id="ARBA00008766"/>
    </source>
</evidence>
<evidence type="ECO:0000256" key="3">
    <source>
        <dbReference type="ARBA" id="ARBA00022723"/>
    </source>
</evidence>
<keyword evidence="3" id="KW-0479">Metal-binding</keyword>
<dbReference type="Proteomes" id="UP001295794">
    <property type="component" value="Unassembled WGS sequence"/>
</dbReference>
<comment type="caution">
    <text evidence="7">The sequence shown here is derived from an EMBL/GenBank/DDBJ whole genome shotgun (WGS) entry which is preliminary data.</text>
</comment>
<dbReference type="SMART" id="SM01011">
    <property type="entry name" value="AMP_N"/>
    <property type="match status" value="1"/>
</dbReference>
<name>A0AAD2K416_9AGAR</name>
<feature type="domain" description="Aminopeptidase P N-terminal" evidence="6">
    <location>
        <begin position="56"/>
        <end position="193"/>
    </location>
</feature>
<evidence type="ECO:0000259" key="6">
    <source>
        <dbReference type="SMART" id="SM01011"/>
    </source>
</evidence>
<dbReference type="InterPro" id="IPR001714">
    <property type="entry name" value="Pept_M24_MAP"/>
</dbReference>
<evidence type="ECO:0000256" key="4">
    <source>
        <dbReference type="ARBA" id="ARBA00022801"/>
    </source>
</evidence>
<dbReference type="InterPro" id="IPR052433">
    <property type="entry name" value="X-Pro_dipept-like"/>
</dbReference>
<dbReference type="Pfam" id="PF05195">
    <property type="entry name" value="AMP_N"/>
    <property type="match status" value="1"/>
</dbReference>
<dbReference type="AlphaFoldDB" id="A0AAD2K416"/>
<dbReference type="Gene3D" id="3.40.350.10">
    <property type="entry name" value="Creatinase/prolidase N-terminal domain"/>
    <property type="match status" value="1"/>
</dbReference>
<dbReference type="GO" id="GO:0005739">
    <property type="term" value="C:mitochondrion"/>
    <property type="evidence" value="ECO:0007669"/>
    <property type="project" value="TreeGrafter"/>
</dbReference>
<proteinExistence type="inferred from homology"/>
<dbReference type="PROSITE" id="PS00491">
    <property type="entry name" value="PROLINE_PEPTIDASE"/>
    <property type="match status" value="1"/>
</dbReference>
<reference evidence="7" key="1">
    <citation type="submission" date="2023-11" db="EMBL/GenBank/DDBJ databases">
        <authorList>
            <person name="De Vega J J."/>
            <person name="De Vega J J."/>
        </authorList>
    </citation>
    <scope>NUCLEOTIDE SEQUENCE</scope>
</reference>
<sequence>MSTRVFRGHIACRRALFFRRYATESRAFAQKPSAFGQPLFESHPHLVQRNELTPGFTAEEYETRRRKLMDGLPESSIVVCVGGTIKYMSGMIFYKFRQASDFRYLTGFDEPDSAVVLEKTSRSPKGYRMTLFSAGRDPAKEKWDGARTTFEDSKALFDADDALSIEKFADHLKPLILRYSNVFADLPSTGRKAMSARSLLQYLTPSIAPRNSSDDVIDALRSSKPKPLAPKIARLRAIKSKAELDVMQRAAEISGRAHAKTMRFTRPGMSEGALAAHFEYICALAGSERPAYVPVVASGANALIIHYTSNNHLIDENDMLLIDAACEYDGYASDITRSFPASGTFSPPQRDLYTAVLTVQKALVKLCTESSGMSMHDIHNRTCSLLADELKQIGISPPARELEQVLFPHYVSHPIGLDLHESAHFDRFGGLKEGMVITIEPGIYIPPSSAYPSHFHNIGIRIEDEVVVGKEHSTVLTAAAPKEIEDVEGACQGLLGFEAY</sequence>
<dbReference type="InterPro" id="IPR000994">
    <property type="entry name" value="Pept_M24"/>
</dbReference>
<evidence type="ECO:0000313" key="7">
    <source>
        <dbReference type="EMBL" id="CAK5276144.1"/>
    </source>
</evidence>
<evidence type="ECO:0000256" key="5">
    <source>
        <dbReference type="ARBA" id="ARBA00023211"/>
    </source>
</evidence>
<comment type="cofactor">
    <cofactor evidence="1">
        <name>Mn(2+)</name>
        <dbReference type="ChEBI" id="CHEBI:29035"/>
    </cofactor>
</comment>
<gene>
    <name evidence="7" type="ORF">MYCIT1_LOCUS24261</name>
</gene>
<keyword evidence="4" id="KW-0378">Hydrolase</keyword>
<dbReference type="GO" id="GO:0070006">
    <property type="term" value="F:metalloaminopeptidase activity"/>
    <property type="evidence" value="ECO:0007669"/>
    <property type="project" value="InterPro"/>
</dbReference>
<dbReference type="GO" id="GO:0030145">
    <property type="term" value="F:manganese ion binding"/>
    <property type="evidence" value="ECO:0007669"/>
    <property type="project" value="InterPro"/>
</dbReference>
<dbReference type="InterPro" id="IPR029149">
    <property type="entry name" value="Creatin/AminoP/Spt16_N"/>
</dbReference>
<dbReference type="GO" id="GO:0006508">
    <property type="term" value="P:proteolysis"/>
    <property type="evidence" value="ECO:0007669"/>
    <property type="project" value="TreeGrafter"/>
</dbReference>
<accession>A0AAD2K416</accession>
<protein>
    <recommendedName>
        <fullName evidence="6">Aminopeptidase P N-terminal domain-containing protein</fullName>
    </recommendedName>
</protein>
<evidence type="ECO:0000256" key="1">
    <source>
        <dbReference type="ARBA" id="ARBA00001936"/>
    </source>
</evidence>
<keyword evidence="5" id="KW-0464">Manganese</keyword>
<dbReference type="PANTHER" id="PTHR43226">
    <property type="entry name" value="XAA-PRO AMINOPEPTIDASE 3"/>
    <property type="match status" value="1"/>
</dbReference>
<dbReference type="InterPro" id="IPR036005">
    <property type="entry name" value="Creatinase/aminopeptidase-like"/>
</dbReference>
<keyword evidence="8" id="KW-1185">Reference proteome</keyword>
<dbReference type="SUPFAM" id="SSF55920">
    <property type="entry name" value="Creatinase/aminopeptidase"/>
    <property type="match status" value="1"/>
</dbReference>
<dbReference type="EMBL" id="CAVNYO010000405">
    <property type="protein sequence ID" value="CAK5276144.1"/>
    <property type="molecule type" value="Genomic_DNA"/>
</dbReference>
<dbReference type="CDD" id="cd01087">
    <property type="entry name" value="Prolidase"/>
    <property type="match status" value="1"/>
</dbReference>
<dbReference type="InterPro" id="IPR007865">
    <property type="entry name" value="Aminopep_P_N"/>
</dbReference>